<keyword evidence="4" id="KW-1003">Cell membrane</keyword>
<evidence type="ECO:0000256" key="6">
    <source>
        <dbReference type="ARBA" id="ARBA00022737"/>
    </source>
</evidence>
<evidence type="ECO:0000259" key="17">
    <source>
        <dbReference type="PROSITE" id="PS50893"/>
    </source>
</evidence>
<dbReference type="InterPro" id="IPR027417">
    <property type="entry name" value="P-loop_NTPase"/>
</dbReference>
<dbReference type="GO" id="GO:0005524">
    <property type="term" value="F:ATP binding"/>
    <property type="evidence" value="ECO:0007669"/>
    <property type="project" value="UniProtKB-KW"/>
</dbReference>
<dbReference type="InterPro" id="IPR003593">
    <property type="entry name" value="AAA+_ATPase"/>
</dbReference>
<comment type="similarity">
    <text evidence="13">Belongs to the ABC transporter superfamily. Glutathione importer (TC 3.A.1.5.11) family.</text>
</comment>
<evidence type="ECO:0000256" key="8">
    <source>
        <dbReference type="ARBA" id="ARBA00022801"/>
    </source>
</evidence>
<dbReference type="GO" id="GO:0055085">
    <property type="term" value="P:transmembrane transport"/>
    <property type="evidence" value="ECO:0007669"/>
    <property type="project" value="UniProtKB-ARBA"/>
</dbReference>
<dbReference type="GO" id="GO:0016887">
    <property type="term" value="F:ATP hydrolysis activity"/>
    <property type="evidence" value="ECO:0007669"/>
    <property type="project" value="InterPro"/>
</dbReference>
<gene>
    <name evidence="18" type="ORF">BDK89_3941</name>
</gene>
<dbReference type="RefSeq" id="WP_166657704.1">
    <property type="nucleotide sequence ID" value="NZ_JAVJPS010000009.1"/>
</dbReference>
<dbReference type="PANTHER" id="PTHR43776:SF15">
    <property type="entry name" value="GLUTATHIONE IMPORT ATP-BINDING PROTEIN GSIA"/>
    <property type="match status" value="1"/>
</dbReference>
<dbReference type="InterPro" id="IPR003439">
    <property type="entry name" value="ABC_transporter-like_ATP-bd"/>
</dbReference>
<dbReference type="SUPFAM" id="SSF52540">
    <property type="entry name" value="P-loop containing nucleoside triphosphate hydrolases"/>
    <property type="match status" value="1"/>
</dbReference>
<organism evidence="18 19">
    <name type="scientific">Ilumatobacter fluminis</name>
    <dbReference type="NCBI Taxonomy" id="467091"/>
    <lineage>
        <taxon>Bacteria</taxon>
        <taxon>Bacillati</taxon>
        <taxon>Actinomycetota</taxon>
        <taxon>Acidimicrobiia</taxon>
        <taxon>Acidimicrobiales</taxon>
        <taxon>Ilumatobacteraceae</taxon>
        <taxon>Ilumatobacter</taxon>
    </lineage>
</organism>
<evidence type="ECO:0000256" key="11">
    <source>
        <dbReference type="ARBA" id="ARBA00023136"/>
    </source>
</evidence>
<dbReference type="PANTHER" id="PTHR43776">
    <property type="entry name" value="TRANSPORT ATP-BINDING PROTEIN"/>
    <property type="match status" value="1"/>
</dbReference>
<dbReference type="NCBIfam" id="TIGR01727">
    <property type="entry name" value="oligo_HPY"/>
    <property type="match status" value="1"/>
</dbReference>
<dbReference type="GO" id="GO:0005886">
    <property type="term" value="C:plasma membrane"/>
    <property type="evidence" value="ECO:0007669"/>
    <property type="project" value="UniProtKB-SubCell"/>
</dbReference>
<keyword evidence="8" id="KW-0378">Hydrolase</keyword>
<dbReference type="GO" id="GO:0015833">
    <property type="term" value="P:peptide transport"/>
    <property type="evidence" value="ECO:0007669"/>
    <property type="project" value="InterPro"/>
</dbReference>
<keyword evidence="19" id="KW-1185">Reference proteome</keyword>
<keyword evidence="9 18" id="KW-0067">ATP-binding</keyword>
<evidence type="ECO:0000256" key="4">
    <source>
        <dbReference type="ARBA" id="ARBA00022475"/>
    </source>
</evidence>
<keyword evidence="10" id="KW-1278">Translocase</keyword>
<evidence type="ECO:0000313" key="19">
    <source>
        <dbReference type="Proteomes" id="UP000294558"/>
    </source>
</evidence>
<evidence type="ECO:0000256" key="15">
    <source>
        <dbReference type="ARBA" id="ARBA00041187"/>
    </source>
</evidence>
<keyword evidence="5" id="KW-0997">Cell inner membrane</keyword>
<proteinExistence type="inferred from homology"/>
<dbReference type="EC" id="7.4.2.10" evidence="14"/>
<evidence type="ECO:0000256" key="2">
    <source>
        <dbReference type="ARBA" id="ARBA00011469"/>
    </source>
</evidence>
<reference evidence="18 19" key="1">
    <citation type="submission" date="2019-03" db="EMBL/GenBank/DDBJ databases">
        <title>Sequencing the genomes of 1000 actinobacteria strains.</title>
        <authorList>
            <person name="Klenk H.-P."/>
        </authorList>
    </citation>
    <scope>NUCLEOTIDE SEQUENCE [LARGE SCALE GENOMIC DNA]</scope>
    <source>
        <strain evidence="18 19">DSM 18936</strain>
    </source>
</reference>
<dbReference type="Pfam" id="PF00005">
    <property type="entry name" value="ABC_tran"/>
    <property type="match status" value="1"/>
</dbReference>
<comment type="catalytic activity">
    <reaction evidence="16">
        <text>glutathione(out) + ATP + H2O = glutathione(in) + ADP + phosphate + H(+)</text>
        <dbReference type="Rhea" id="RHEA:29791"/>
        <dbReference type="ChEBI" id="CHEBI:15377"/>
        <dbReference type="ChEBI" id="CHEBI:15378"/>
        <dbReference type="ChEBI" id="CHEBI:30616"/>
        <dbReference type="ChEBI" id="CHEBI:43474"/>
        <dbReference type="ChEBI" id="CHEBI:57925"/>
        <dbReference type="ChEBI" id="CHEBI:456216"/>
        <dbReference type="EC" id="7.4.2.10"/>
    </reaction>
</comment>
<evidence type="ECO:0000256" key="10">
    <source>
        <dbReference type="ARBA" id="ARBA00022967"/>
    </source>
</evidence>
<dbReference type="InterPro" id="IPR050319">
    <property type="entry name" value="ABC_transp_ATP-bind"/>
</dbReference>
<name>A0A4R7I3U2_9ACTN</name>
<dbReference type="EMBL" id="SOAU01000001">
    <property type="protein sequence ID" value="TDT18322.1"/>
    <property type="molecule type" value="Genomic_DNA"/>
</dbReference>
<comment type="subcellular location">
    <subcellularLocation>
        <location evidence="1">Cell inner membrane</location>
    </subcellularLocation>
</comment>
<protein>
    <recommendedName>
        <fullName evidence="15">Glutathione import ATP-binding protein GsiA</fullName>
        <ecNumber evidence="14">7.4.2.10</ecNumber>
    </recommendedName>
</protein>
<sequence>MSDPTTPAPTSDPVLAADDLTVTFPVGRRQLTAVDSVSLSVSRGETLALVGESGSGKTTTALAMIRAIPVDSGTVVFDGADITNHTERQLKAVRRRLQIVLQDPYASLDPRMTVGKIVAEPLKAHRLGTRQEIADTVAATLEQVGLPADAASRYPGQFSGGQRQRISIARALVLRPSVIVADEPVSALDVSIQAQIIGLLADLQAAENLAYLVIAHDLALVHHIADRVAVMYLGRIVEEGPVDAVVGDPQHPYTAALLSATPTTSADRRERIVLGGEPPSPISKPTGCAFHPRCPAAVERCRVENPALTNTDAGSHRVACFFPGSVASGLTIGTSGGRP</sequence>
<comment type="subunit">
    <text evidence="2">The complex is composed of two ATP-binding proteins (GsiA), two transmembrane proteins (GsiC and GsiD) and a solute-binding protein (GsiB).</text>
</comment>
<dbReference type="Gene3D" id="3.40.50.300">
    <property type="entry name" value="P-loop containing nucleotide triphosphate hydrolases"/>
    <property type="match status" value="1"/>
</dbReference>
<dbReference type="PROSITE" id="PS00211">
    <property type="entry name" value="ABC_TRANSPORTER_1"/>
    <property type="match status" value="1"/>
</dbReference>
<dbReference type="Proteomes" id="UP000294558">
    <property type="component" value="Unassembled WGS sequence"/>
</dbReference>
<dbReference type="Pfam" id="PF08352">
    <property type="entry name" value="oligo_HPY"/>
    <property type="match status" value="1"/>
</dbReference>
<evidence type="ECO:0000256" key="14">
    <source>
        <dbReference type="ARBA" id="ARBA00039050"/>
    </source>
</evidence>
<evidence type="ECO:0000256" key="9">
    <source>
        <dbReference type="ARBA" id="ARBA00022840"/>
    </source>
</evidence>
<dbReference type="SMART" id="SM00382">
    <property type="entry name" value="AAA"/>
    <property type="match status" value="1"/>
</dbReference>
<evidence type="ECO:0000256" key="3">
    <source>
        <dbReference type="ARBA" id="ARBA00022448"/>
    </source>
</evidence>
<keyword evidence="7" id="KW-0547">Nucleotide-binding</keyword>
<evidence type="ECO:0000313" key="18">
    <source>
        <dbReference type="EMBL" id="TDT18322.1"/>
    </source>
</evidence>
<evidence type="ECO:0000256" key="5">
    <source>
        <dbReference type="ARBA" id="ARBA00022519"/>
    </source>
</evidence>
<dbReference type="FunFam" id="3.40.50.300:FF:000016">
    <property type="entry name" value="Oligopeptide ABC transporter ATP-binding component"/>
    <property type="match status" value="1"/>
</dbReference>
<evidence type="ECO:0000256" key="12">
    <source>
        <dbReference type="ARBA" id="ARBA00037530"/>
    </source>
</evidence>
<keyword evidence="11" id="KW-0472">Membrane</keyword>
<dbReference type="CDD" id="cd03257">
    <property type="entry name" value="ABC_NikE_OppD_transporters"/>
    <property type="match status" value="1"/>
</dbReference>
<evidence type="ECO:0000256" key="16">
    <source>
        <dbReference type="ARBA" id="ARBA00047640"/>
    </source>
</evidence>
<accession>A0A4R7I3U2</accession>
<dbReference type="InterPro" id="IPR017871">
    <property type="entry name" value="ABC_transporter-like_CS"/>
</dbReference>
<dbReference type="PROSITE" id="PS50893">
    <property type="entry name" value="ABC_TRANSPORTER_2"/>
    <property type="match status" value="1"/>
</dbReference>
<keyword evidence="3" id="KW-0813">Transport</keyword>
<comment type="caution">
    <text evidence="18">The sequence shown here is derived from an EMBL/GenBank/DDBJ whole genome shotgun (WGS) entry which is preliminary data.</text>
</comment>
<evidence type="ECO:0000256" key="13">
    <source>
        <dbReference type="ARBA" id="ARBA00038416"/>
    </source>
</evidence>
<comment type="function">
    <text evidence="12">Part of the ABC transporter complex GsiABCD involved in glutathione import. Responsible for energy coupling to the transport system.</text>
</comment>
<keyword evidence="6" id="KW-0677">Repeat</keyword>
<dbReference type="InterPro" id="IPR013563">
    <property type="entry name" value="Oligopep_ABC_C"/>
</dbReference>
<evidence type="ECO:0000256" key="1">
    <source>
        <dbReference type="ARBA" id="ARBA00004533"/>
    </source>
</evidence>
<evidence type="ECO:0000256" key="7">
    <source>
        <dbReference type="ARBA" id="ARBA00022741"/>
    </source>
</evidence>
<feature type="domain" description="ABC transporter" evidence="17">
    <location>
        <begin position="15"/>
        <end position="258"/>
    </location>
</feature>
<dbReference type="AlphaFoldDB" id="A0A4R7I3U2"/>